<name>A0A1Q9EBW9_SYMMI</name>
<organism evidence="3 4">
    <name type="scientific">Symbiodinium microadriaticum</name>
    <name type="common">Dinoflagellate</name>
    <name type="synonym">Zooxanthella microadriatica</name>
    <dbReference type="NCBI Taxonomy" id="2951"/>
    <lineage>
        <taxon>Eukaryota</taxon>
        <taxon>Sar</taxon>
        <taxon>Alveolata</taxon>
        <taxon>Dinophyceae</taxon>
        <taxon>Suessiales</taxon>
        <taxon>Symbiodiniaceae</taxon>
        <taxon>Symbiodinium</taxon>
    </lineage>
</organism>
<evidence type="ECO:0000256" key="1">
    <source>
        <dbReference type="SAM" id="MobiDB-lite"/>
    </source>
</evidence>
<dbReference type="InterPro" id="IPR001478">
    <property type="entry name" value="PDZ"/>
</dbReference>
<evidence type="ECO:0000259" key="2">
    <source>
        <dbReference type="PROSITE" id="PS50106"/>
    </source>
</evidence>
<evidence type="ECO:0000313" key="4">
    <source>
        <dbReference type="Proteomes" id="UP000186817"/>
    </source>
</evidence>
<feature type="compositionally biased region" description="Low complexity" evidence="1">
    <location>
        <begin position="425"/>
        <end position="448"/>
    </location>
</feature>
<dbReference type="OrthoDB" id="426289at2759"/>
<sequence>MQNEFTFKVDLCRTGDTPLGIDLILAKTKLDGSLLVVEKVRPGGLIEEWNRKSVGPYRVQAGDLIASANGVQDDANAISNLLRNAQDTLRITVLRKQLLDSQFLPQTQVPQVMPAEQRPGLQRFESAVGPMTVANTQNQGLSQGMGQQFGRMGMAPPATTAPSMEVPSKTGPEGFTFEVTLHKPYGAYLGIDMLPAPELACLMVKQVFQGGVVFAWNCQCEGNAFTIQPGDYIVRVNSVFSDIKAMMEEMRAKSELLVTLMRRRTSDTSRKGGKAFLGGGGSDAGRGLQMPDALSMPSSRLSQLGGASEDLGANYWQQESQSQSLPAGQPFTFQVDIEKPLGRKLGVDVMLVTGPGSCGLLVGQVAPGSYVDQWNQRNQWPLKIQKGDLIVAANGINAWTSLPRMAQEFDVDVQRVCFTVQRSGAAMQSSAPRSSSSMTSPPMQPGMSAMTSPALDAPVENSWWHGMSGMAPGNWVKPLGTSPVPQERPSKSGIQPVQLNVTGRSGYMQSLPAPDVPDDLVMPPGLAARAGQPATIPFEMQSKETSNKMPAKIPEMASAMPREARGTALEVNAAAAAADDAEATATAMAAAVVEDLGLHDDRQEAKSKLPPAKLLLCTLQLNDEDLTHVLQEALGRRPWLTTPVKQAMREHSATRSSTVRQQ</sequence>
<gene>
    <name evidence="3" type="ORF">AK812_SmicGene11941</name>
</gene>
<dbReference type="CDD" id="cd00136">
    <property type="entry name" value="PDZ_canonical"/>
    <property type="match status" value="1"/>
</dbReference>
<dbReference type="InterPro" id="IPR036034">
    <property type="entry name" value="PDZ_sf"/>
</dbReference>
<dbReference type="SUPFAM" id="SSF50156">
    <property type="entry name" value="PDZ domain-like"/>
    <property type="match status" value="2"/>
</dbReference>
<keyword evidence="4" id="KW-1185">Reference proteome</keyword>
<dbReference type="Proteomes" id="UP000186817">
    <property type="component" value="Unassembled WGS sequence"/>
</dbReference>
<reference evidence="3 4" key="1">
    <citation type="submission" date="2016-02" db="EMBL/GenBank/DDBJ databases">
        <title>Genome analysis of coral dinoflagellate symbionts highlights evolutionary adaptations to a symbiotic lifestyle.</title>
        <authorList>
            <person name="Aranda M."/>
            <person name="Li Y."/>
            <person name="Liew Y.J."/>
            <person name="Baumgarten S."/>
            <person name="Simakov O."/>
            <person name="Wilson M."/>
            <person name="Piel J."/>
            <person name="Ashoor H."/>
            <person name="Bougouffa S."/>
            <person name="Bajic V.B."/>
            <person name="Ryu T."/>
            <person name="Ravasi T."/>
            <person name="Bayer T."/>
            <person name="Micklem G."/>
            <person name="Kim H."/>
            <person name="Bhak J."/>
            <person name="Lajeunesse T.C."/>
            <person name="Voolstra C.R."/>
        </authorList>
    </citation>
    <scope>NUCLEOTIDE SEQUENCE [LARGE SCALE GENOMIC DNA]</scope>
    <source>
        <strain evidence="3 4">CCMP2467</strain>
    </source>
</reference>
<feature type="domain" description="PDZ" evidence="2">
    <location>
        <begin position="8"/>
        <end position="97"/>
    </location>
</feature>
<dbReference type="EMBL" id="LSRX01000198">
    <property type="protein sequence ID" value="OLQ04934.1"/>
    <property type="molecule type" value="Genomic_DNA"/>
</dbReference>
<feature type="domain" description="PDZ" evidence="2">
    <location>
        <begin position="334"/>
        <end position="408"/>
    </location>
</feature>
<dbReference type="SMART" id="SM00228">
    <property type="entry name" value="PDZ"/>
    <property type="match status" value="3"/>
</dbReference>
<accession>A0A1Q9EBW9</accession>
<dbReference type="PROSITE" id="PS50106">
    <property type="entry name" value="PDZ"/>
    <property type="match status" value="3"/>
</dbReference>
<feature type="region of interest" description="Disordered" evidence="1">
    <location>
        <begin position="424"/>
        <end position="450"/>
    </location>
</feature>
<feature type="domain" description="PDZ" evidence="2">
    <location>
        <begin position="178"/>
        <end position="264"/>
    </location>
</feature>
<comment type="caution">
    <text evidence="3">The sequence shown here is derived from an EMBL/GenBank/DDBJ whole genome shotgun (WGS) entry which is preliminary data.</text>
</comment>
<evidence type="ECO:0000313" key="3">
    <source>
        <dbReference type="EMBL" id="OLQ04934.1"/>
    </source>
</evidence>
<dbReference type="AlphaFoldDB" id="A0A1Q9EBW9"/>
<proteinExistence type="predicted"/>
<dbReference type="Gene3D" id="2.30.42.10">
    <property type="match status" value="1"/>
</dbReference>
<protein>
    <recommendedName>
        <fullName evidence="2">PDZ domain-containing protein</fullName>
    </recommendedName>
</protein>